<feature type="transmembrane region" description="Helical" evidence="7">
    <location>
        <begin position="294"/>
        <end position="312"/>
    </location>
</feature>
<dbReference type="Proteomes" id="UP001604002">
    <property type="component" value="Unassembled WGS sequence"/>
</dbReference>
<sequence length="348" mass="36414">MAGLCGSCDMNAKTLREFGFALVVILAAAVFGSMVESGALRDGLIRLCCLGLFAASLNLLVGYTGLLSFGHAMFFGLGAYTFCILMQGGHLNIPLAAAATVVLVCVAALLVGAVCVRLSHVYFAFITLAVQMLFFSLLIAWSGLTGGEQGLIGGLPKPPFLGIDLTNPTQFFVFNAVVLVASLLILRRIVASPFGAALRMVRDNPQRAAFLGVDVSRTKLTAFVIASAFAGVAGILMSLYVSGAYPNFAYWTTSGEGLFMIMLGGIHSLLGPVVGAGLLLVIESLVNTYTRHHGLIIGLVILFVALGLRKGVLDFAAEAVTRRRAGQVDAADAPQSSATRRASHGGQP</sequence>
<keyword evidence="3 7" id="KW-0812">Transmembrane</keyword>
<dbReference type="PANTHER" id="PTHR30482">
    <property type="entry name" value="HIGH-AFFINITY BRANCHED-CHAIN AMINO ACID TRANSPORT SYSTEM PERMEASE"/>
    <property type="match status" value="1"/>
</dbReference>
<dbReference type="InterPro" id="IPR001851">
    <property type="entry name" value="ABC_transp_permease"/>
</dbReference>
<dbReference type="CDD" id="cd06581">
    <property type="entry name" value="TM_PBP1_LivM_like"/>
    <property type="match status" value="1"/>
</dbReference>
<dbReference type="RefSeq" id="WP_393994675.1">
    <property type="nucleotide sequence ID" value="NZ_JBAFVH010000022.1"/>
</dbReference>
<keyword evidence="2" id="KW-1003">Cell membrane</keyword>
<dbReference type="EMBL" id="JBAFVH010000022">
    <property type="protein sequence ID" value="MFG1375148.1"/>
    <property type="molecule type" value="Genomic_DNA"/>
</dbReference>
<dbReference type="PANTHER" id="PTHR30482:SF17">
    <property type="entry name" value="ABC TRANSPORTER ATP-BINDING PROTEIN"/>
    <property type="match status" value="1"/>
</dbReference>
<evidence type="ECO:0000256" key="4">
    <source>
        <dbReference type="ARBA" id="ARBA00022989"/>
    </source>
</evidence>
<protein>
    <submittedName>
        <fullName evidence="8">Branched-chain amino acid ABC transporter permease</fullName>
    </submittedName>
</protein>
<evidence type="ECO:0000256" key="6">
    <source>
        <dbReference type="SAM" id="MobiDB-lite"/>
    </source>
</evidence>
<feature type="region of interest" description="Disordered" evidence="6">
    <location>
        <begin position="328"/>
        <end position="348"/>
    </location>
</feature>
<proteinExistence type="predicted"/>
<feature type="transmembrane region" description="Helical" evidence="7">
    <location>
        <begin position="257"/>
        <end position="282"/>
    </location>
</feature>
<feature type="transmembrane region" description="Helical" evidence="7">
    <location>
        <begin position="47"/>
        <end position="73"/>
    </location>
</feature>
<dbReference type="Pfam" id="PF02653">
    <property type="entry name" value="BPD_transp_2"/>
    <property type="match status" value="1"/>
</dbReference>
<keyword evidence="5 7" id="KW-0472">Membrane</keyword>
<feature type="transmembrane region" description="Helical" evidence="7">
    <location>
        <begin position="171"/>
        <end position="190"/>
    </location>
</feature>
<accession>A0ABW7A2D2</accession>
<evidence type="ECO:0000256" key="2">
    <source>
        <dbReference type="ARBA" id="ARBA00022475"/>
    </source>
</evidence>
<comment type="caution">
    <text evidence="8">The sequence shown here is derived from an EMBL/GenBank/DDBJ whole genome shotgun (WGS) entry which is preliminary data.</text>
</comment>
<evidence type="ECO:0000256" key="5">
    <source>
        <dbReference type="ARBA" id="ARBA00023136"/>
    </source>
</evidence>
<keyword evidence="4 7" id="KW-1133">Transmembrane helix</keyword>
<comment type="subcellular location">
    <subcellularLocation>
        <location evidence="1">Cell membrane</location>
        <topology evidence="1">Multi-pass membrane protein</topology>
    </subcellularLocation>
</comment>
<feature type="transmembrane region" description="Helical" evidence="7">
    <location>
        <begin position="18"/>
        <end position="35"/>
    </location>
</feature>
<reference evidence="8 9" key="1">
    <citation type="submission" date="2024-02" db="EMBL/GenBank/DDBJ databases">
        <title>Expansion and revision of Xanthobacter and proposal of Roseixanthobacter gen. nov.</title>
        <authorList>
            <person name="Soltysiak M.P.M."/>
            <person name="Jalihal A."/>
            <person name="Ory A."/>
            <person name="Chrisophersen C."/>
            <person name="Lee A.D."/>
            <person name="Boulton J."/>
            <person name="Springer M."/>
        </authorList>
    </citation>
    <scope>NUCLEOTIDE SEQUENCE [LARGE SCALE GENOMIC DNA]</scope>
    <source>
        <strain evidence="8 9">23A</strain>
    </source>
</reference>
<keyword evidence="9" id="KW-1185">Reference proteome</keyword>
<organism evidence="8 9">
    <name type="scientific">Xanthobacter oligotrophicus</name>
    <dbReference type="NCBI Taxonomy" id="2607286"/>
    <lineage>
        <taxon>Bacteria</taxon>
        <taxon>Pseudomonadati</taxon>
        <taxon>Pseudomonadota</taxon>
        <taxon>Alphaproteobacteria</taxon>
        <taxon>Hyphomicrobiales</taxon>
        <taxon>Xanthobacteraceae</taxon>
        <taxon>Xanthobacter</taxon>
    </lineage>
</organism>
<name>A0ABW7A2D2_9HYPH</name>
<evidence type="ECO:0000256" key="3">
    <source>
        <dbReference type="ARBA" id="ARBA00022692"/>
    </source>
</evidence>
<feature type="transmembrane region" description="Helical" evidence="7">
    <location>
        <begin position="93"/>
        <end position="114"/>
    </location>
</feature>
<feature type="transmembrane region" description="Helical" evidence="7">
    <location>
        <begin position="121"/>
        <end position="141"/>
    </location>
</feature>
<evidence type="ECO:0000256" key="7">
    <source>
        <dbReference type="SAM" id="Phobius"/>
    </source>
</evidence>
<dbReference type="InterPro" id="IPR043428">
    <property type="entry name" value="LivM-like"/>
</dbReference>
<gene>
    <name evidence="8" type="ORF">V5F32_23485</name>
</gene>
<evidence type="ECO:0000313" key="9">
    <source>
        <dbReference type="Proteomes" id="UP001604002"/>
    </source>
</evidence>
<feature type="transmembrane region" description="Helical" evidence="7">
    <location>
        <begin position="220"/>
        <end position="245"/>
    </location>
</feature>
<evidence type="ECO:0000256" key="1">
    <source>
        <dbReference type="ARBA" id="ARBA00004651"/>
    </source>
</evidence>
<evidence type="ECO:0000313" key="8">
    <source>
        <dbReference type="EMBL" id="MFG1375148.1"/>
    </source>
</evidence>